<keyword evidence="1" id="KW-0472">Membrane</keyword>
<proteinExistence type="predicted"/>
<feature type="transmembrane region" description="Helical" evidence="1">
    <location>
        <begin position="189"/>
        <end position="207"/>
    </location>
</feature>
<dbReference type="Proteomes" id="UP000249016">
    <property type="component" value="Unassembled WGS sequence"/>
</dbReference>
<protein>
    <recommendedName>
        <fullName evidence="4">DUF2157 domain-containing protein</fullName>
    </recommendedName>
</protein>
<feature type="transmembrane region" description="Helical" evidence="1">
    <location>
        <begin position="114"/>
        <end position="132"/>
    </location>
</feature>
<keyword evidence="1" id="KW-0812">Transmembrane</keyword>
<accession>A0A327NTM9</accession>
<feature type="transmembrane region" description="Helical" evidence="1">
    <location>
        <begin position="313"/>
        <end position="334"/>
    </location>
</feature>
<sequence>MKAYNEQWIYNRNIREQAERWHRQQLLSDEQLATVRKAYPVEFRQTSGFLEIGLFLFTTVAILACYLLPASMFSMFSESSTTYGIFNIVSGIAVGLVGRVLINQRLLYRNGIDNAFVVTMAGFLAFGYNQFLPDGLSLSAHCFLTLPLLLLILWYYGDTLIAFFALATFYTAIFDGLISYAWGKDALPFVMMGTSLILYVVVSQFILRNPNQVYYTDPLNLAQWIALIVLAASSNYFVVRELNGLLLKTSIIGSRHVEAPEIGLPGLFWLLTFGIPAVYLWQGLTKKNRMLIILGVLGLVAAVATVHEYTALVPLNVALTIGGLILIGVAVLSIRFLRQLKKGFTDAPDDDSPNEFFMNVATVAVVQATSSVHQAPKDNLQFGDGDFGGAGSEGKY</sequence>
<feature type="transmembrane region" description="Helical" evidence="1">
    <location>
        <begin position="163"/>
        <end position="183"/>
    </location>
</feature>
<feature type="transmembrane region" description="Helical" evidence="1">
    <location>
        <begin position="138"/>
        <end position="156"/>
    </location>
</feature>
<feature type="transmembrane region" description="Helical" evidence="1">
    <location>
        <begin position="290"/>
        <end position="307"/>
    </location>
</feature>
<feature type="transmembrane region" description="Helical" evidence="1">
    <location>
        <begin position="54"/>
        <end position="76"/>
    </location>
</feature>
<organism evidence="2 3">
    <name type="scientific">Spirosoma telluris</name>
    <dbReference type="NCBI Taxonomy" id="2183553"/>
    <lineage>
        <taxon>Bacteria</taxon>
        <taxon>Pseudomonadati</taxon>
        <taxon>Bacteroidota</taxon>
        <taxon>Cytophagia</taxon>
        <taxon>Cytophagales</taxon>
        <taxon>Cytophagaceae</taxon>
        <taxon>Spirosoma</taxon>
    </lineage>
</organism>
<gene>
    <name evidence="2" type="ORF">HMF3257_35395</name>
</gene>
<keyword evidence="1" id="KW-1133">Transmembrane helix</keyword>
<feature type="transmembrane region" description="Helical" evidence="1">
    <location>
        <begin position="219"/>
        <end position="239"/>
    </location>
</feature>
<name>A0A327NTM9_9BACT</name>
<reference evidence="2 3" key="1">
    <citation type="submission" date="2018-06" db="EMBL/GenBank/DDBJ databases">
        <title>Spirosoma sp. HMF3257 Genome sequencing and assembly.</title>
        <authorList>
            <person name="Kang H."/>
            <person name="Cha I."/>
            <person name="Kim H."/>
            <person name="Kang J."/>
            <person name="Joh K."/>
        </authorList>
    </citation>
    <scope>NUCLEOTIDE SEQUENCE [LARGE SCALE GENOMIC DNA]</scope>
    <source>
        <strain evidence="2 3">HMF3257</strain>
    </source>
</reference>
<evidence type="ECO:0000256" key="1">
    <source>
        <dbReference type="SAM" id="Phobius"/>
    </source>
</evidence>
<comment type="caution">
    <text evidence="2">The sequence shown here is derived from an EMBL/GenBank/DDBJ whole genome shotgun (WGS) entry which is preliminary data.</text>
</comment>
<dbReference type="AlphaFoldDB" id="A0A327NTM9"/>
<keyword evidence="3" id="KW-1185">Reference proteome</keyword>
<dbReference type="RefSeq" id="WP_111349428.1">
    <property type="nucleotide sequence ID" value="NZ_QLII01000001.1"/>
</dbReference>
<dbReference type="EMBL" id="QLII01000001">
    <property type="protein sequence ID" value="RAI78065.1"/>
    <property type="molecule type" value="Genomic_DNA"/>
</dbReference>
<dbReference type="OrthoDB" id="660047at2"/>
<feature type="transmembrane region" description="Helical" evidence="1">
    <location>
        <begin position="262"/>
        <end position="281"/>
    </location>
</feature>
<evidence type="ECO:0000313" key="2">
    <source>
        <dbReference type="EMBL" id="RAI78065.1"/>
    </source>
</evidence>
<evidence type="ECO:0000313" key="3">
    <source>
        <dbReference type="Proteomes" id="UP000249016"/>
    </source>
</evidence>
<feature type="transmembrane region" description="Helical" evidence="1">
    <location>
        <begin position="82"/>
        <end position="102"/>
    </location>
</feature>
<evidence type="ECO:0008006" key="4">
    <source>
        <dbReference type="Google" id="ProtNLM"/>
    </source>
</evidence>